<keyword evidence="2" id="KW-0560">Oxidoreductase</keyword>
<dbReference type="InterPro" id="IPR020471">
    <property type="entry name" value="AKR"/>
</dbReference>
<dbReference type="InterPro" id="IPR036812">
    <property type="entry name" value="NAD(P)_OxRdtase_dom_sf"/>
</dbReference>
<organism evidence="2">
    <name type="scientific">bioreactor metagenome</name>
    <dbReference type="NCBI Taxonomy" id="1076179"/>
    <lineage>
        <taxon>unclassified sequences</taxon>
        <taxon>metagenomes</taxon>
        <taxon>ecological metagenomes</taxon>
    </lineage>
</organism>
<dbReference type="Gene3D" id="3.20.20.100">
    <property type="entry name" value="NADP-dependent oxidoreductase domain"/>
    <property type="match status" value="1"/>
</dbReference>
<dbReference type="Pfam" id="PF00248">
    <property type="entry name" value="Aldo_ket_red"/>
    <property type="match status" value="1"/>
</dbReference>
<protein>
    <submittedName>
        <fullName evidence="2">Aldo/keto reductase</fullName>
        <ecNumber evidence="2">1.1.1.184</ecNumber>
    </submittedName>
</protein>
<dbReference type="PRINTS" id="PR00069">
    <property type="entry name" value="ALDKETRDTASE"/>
</dbReference>
<dbReference type="AlphaFoldDB" id="A0A644XMP2"/>
<dbReference type="EC" id="1.1.1.184" evidence="2"/>
<sequence length="325" mass="36674">MDMPIIGVGTFGSDHISNREMAQAVKVALEIGYRNIDCASVYGNEREIGEVLATSGIPRDQLWITSKVWNDSHAYQKVIASAKQSLKDLQLEYLDLYLVHWPFPNFHPPMCDVTSRSPDARPYIHEQFMETWSAMEALVKEGLVRHIGTSNMSKAKLELLLASASIRPFANEMELHPLFGQYGLLSYVQEQGIRAIGYSPLGSPNRPERDTTSEDKVDMDHPVVKELASKHNCHPAAICLKWAQGNGIVPIPQSTKERNLRSNFQSVMEDPLSSEELALLRTIDCNNRLIKGQVFLWEGAESYHDLWDEDGIIPIPERYRKGGVR</sequence>
<evidence type="ECO:0000259" key="1">
    <source>
        <dbReference type="Pfam" id="PF00248"/>
    </source>
</evidence>
<evidence type="ECO:0000313" key="2">
    <source>
        <dbReference type="EMBL" id="MPM17409.1"/>
    </source>
</evidence>
<gene>
    <name evidence="2" type="ORF">SDC9_63798</name>
</gene>
<feature type="domain" description="NADP-dependent oxidoreductase" evidence="1">
    <location>
        <begin position="6"/>
        <end position="283"/>
    </location>
</feature>
<dbReference type="SUPFAM" id="SSF51430">
    <property type="entry name" value="NAD(P)-linked oxidoreductase"/>
    <property type="match status" value="1"/>
</dbReference>
<reference evidence="2" key="1">
    <citation type="submission" date="2019-08" db="EMBL/GenBank/DDBJ databases">
        <authorList>
            <person name="Kucharzyk K."/>
            <person name="Murdoch R.W."/>
            <person name="Higgins S."/>
            <person name="Loffler F."/>
        </authorList>
    </citation>
    <scope>NUCLEOTIDE SEQUENCE</scope>
</reference>
<dbReference type="GO" id="GO:0004090">
    <property type="term" value="F:carbonyl reductase (NADPH) activity"/>
    <property type="evidence" value="ECO:0007669"/>
    <property type="project" value="UniProtKB-EC"/>
</dbReference>
<dbReference type="InterPro" id="IPR023210">
    <property type="entry name" value="NADP_OxRdtase_dom"/>
</dbReference>
<proteinExistence type="predicted"/>
<dbReference type="PIRSF" id="PIRSF000097">
    <property type="entry name" value="AKR"/>
    <property type="match status" value="1"/>
</dbReference>
<comment type="caution">
    <text evidence="2">The sequence shown here is derived from an EMBL/GenBank/DDBJ whole genome shotgun (WGS) entry which is preliminary data.</text>
</comment>
<dbReference type="PANTHER" id="PTHR11732">
    <property type="entry name" value="ALDO/KETO REDUCTASE"/>
    <property type="match status" value="1"/>
</dbReference>
<name>A0A644XMP2_9ZZZZ</name>
<dbReference type="CDD" id="cd19071">
    <property type="entry name" value="AKR_AKR1-5-like"/>
    <property type="match status" value="1"/>
</dbReference>
<dbReference type="EMBL" id="VSSQ01002792">
    <property type="protein sequence ID" value="MPM17409.1"/>
    <property type="molecule type" value="Genomic_DNA"/>
</dbReference>
<accession>A0A644XMP2</accession>